<evidence type="ECO:0000313" key="2">
    <source>
        <dbReference type="Proteomes" id="UP000319499"/>
    </source>
</evidence>
<dbReference type="Proteomes" id="UP000319499">
    <property type="component" value="Unassembled WGS sequence"/>
</dbReference>
<dbReference type="AlphaFoldDB" id="A0A563DL24"/>
<keyword evidence="2" id="KW-1185">Reference proteome</keyword>
<dbReference type="EMBL" id="SELH01000011">
    <property type="protein sequence ID" value="TWP30504.1"/>
    <property type="molecule type" value="Genomic_DNA"/>
</dbReference>
<sequence length="93" mass="10754">MKDILLDETRRIQVLNGDFRIGESEMQEIALLLESNQGEWKEHPIIGANLYQLVNSKASKLDIEKRVKLQLSLDNKEYAELKNKIQTTIKTTI</sequence>
<organism evidence="1 2">
    <name type="scientific">Apibacter muscae</name>
    <dbReference type="NCBI Taxonomy" id="2509004"/>
    <lineage>
        <taxon>Bacteria</taxon>
        <taxon>Pseudomonadati</taxon>
        <taxon>Bacteroidota</taxon>
        <taxon>Flavobacteriia</taxon>
        <taxon>Flavobacteriales</taxon>
        <taxon>Weeksellaceae</taxon>
        <taxon>Apibacter</taxon>
    </lineage>
</organism>
<gene>
    <name evidence="1" type="ORF">ETU09_00455</name>
</gene>
<protein>
    <submittedName>
        <fullName evidence="1">Uncharacterized protein</fullName>
    </submittedName>
</protein>
<reference evidence="1 2" key="1">
    <citation type="submission" date="2019-02" db="EMBL/GenBank/DDBJ databases">
        <title>Apibacter muscae sp. nov.: a novel member of the house fly microbiota.</title>
        <authorList>
            <person name="Park R."/>
        </authorList>
    </citation>
    <scope>NUCLEOTIDE SEQUENCE [LARGE SCALE GENOMIC DNA]</scope>
    <source>
        <strain evidence="1 2">AL1</strain>
    </source>
</reference>
<evidence type="ECO:0000313" key="1">
    <source>
        <dbReference type="EMBL" id="TWP30504.1"/>
    </source>
</evidence>
<dbReference type="OrthoDB" id="799440at2"/>
<dbReference type="RefSeq" id="WP_146261288.1">
    <property type="nucleotide sequence ID" value="NZ_SELG01000027.1"/>
</dbReference>
<comment type="caution">
    <text evidence="1">The sequence shown here is derived from an EMBL/GenBank/DDBJ whole genome shotgun (WGS) entry which is preliminary data.</text>
</comment>
<name>A0A563DL24_9FLAO</name>
<accession>A0A563DL24</accession>
<proteinExistence type="predicted"/>